<feature type="compositionally biased region" description="Polar residues" evidence="1">
    <location>
        <begin position="1"/>
        <end position="14"/>
    </location>
</feature>
<sequence length="29" mass="3239">MFKQHSCSKATYQHSEVPARGRSALFPSS</sequence>
<reference evidence="2" key="2">
    <citation type="journal article" date="2015" name="Data Brief">
        <title>Shoot transcriptome of the giant reed, Arundo donax.</title>
        <authorList>
            <person name="Barrero R.A."/>
            <person name="Guerrero F.D."/>
            <person name="Moolhuijzen P."/>
            <person name="Goolsby J.A."/>
            <person name="Tidwell J."/>
            <person name="Bellgard S.E."/>
            <person name="Bellgard M.I."/>
        </authorList>
    </citation>
    <scope>NUCLEOTIDE SEQUENCE</scope>
    <source>
        <tissue evidence="2">Shoot tissue taken approximately 20 cm above the soil surface</tissue>
    </source>
</reference>
<proteinExistence type="predicted"/>
<dbReference type="AlphaFoldDB" id="A0A0A9B0N0"/>
<protein>
    <submittedName>
        <fullName evidence="2">Uncharacterized protein</fullName>
    </submittedName>
</protein>
<dbReference type="EMBL" id="GBRH01243175">
    <property type="protein sequence ID" value="JAD54720.1"/>
    <property type="molecule type" value="Transcribed_RNA"/>
</dbReference>
<name>A0A0A9B0N0_ARUDO</name>
<feature type="region of interest" description="Disordered" evidence="1">
    <location>
        <begin position="1"/>
        <end position="29"/>
    </location>
</feature>
<evidence type="ECO:0000256" key="1">
    <source>
        <dbReference type="SAM" id="MobiDB-lite"/>
    </source>
</evidence>
<reference evidence="2" key="1">
    <citation type="submission" date="2014-09" db="EMBL/GenBank/DDBJ databases">
        <authorList>
            <person name="Magalhaes I.L.F."/>
            <person name="Oliveira U."/>
            <person name="Santos F.R."/>
            <person name="Vidigal T.H.D.A."/>
            <person name="Brescovit A.D."/>
            <person name="Santos A.J."/>
        </authorList>
    </citation>
    <scope>NUCLEOTIDE SEQUENCE</scope>
    <source>
        <tissue evidence="2">Shoot tissue taken approximately 20 cm above the soil surface</tissue>
    </source>
</reference>
<accession>A0A0A9B0N0</accession>
<organism evidence="2">
    <name type="scientific">Arundo donax</name>
    <name type="common">Giant reed</name>
    <name type="synonym">Donax arundinaceus</name>
    <dbReference type="NCBI Taxonomy" id="35708"/>
    <lineage>
        <taxon>Eukaryota</taxon>
        <taxon>Viridiplantae</taxon>
        <taxon>Streptophyta</taxon>
        <taxon>Embryophyta</taxon>
        <taxon>Tracheophyta</taxon>
        <taxon>Spermatophyta</taxon>
        <taxon>Magnoliopsida</taxon>
        <taxon>Liliopsida</taxon>
        <taxon>Poales</taxon>
        <taxon>Poaceae</taxon>
        <taxon>PACMAD clade</taxon>
        <taxon>Arundinoideae</taxon>
        <taxon>Arundineae</taxon>
        <taxon>Arundo</taxon>
    </lineage>
</organism>
<evidence type="ECO:0000313" key="2">
    <source>
        <dbReference type="EMBL" id="JAD54720.1"/>
    </source>
</evidence>